<accession>A0AAV6IUC8</accession>
<name>A0AAV6IUC8_9ERIC</name>
<dbReference type="GO" id="GO:0003677">
    <property type="term" value="F:DNA binding"/>
    <property type="evidence" value="ECO:0007669"/>
    <property type="project" value="UniProtKB-KW"/>
</dbReference>
<keyword evidence="8" id="KW-1185">Reference proteome</keyword>
<keyword evidence="5" id="KW-0539">Nucleus</keyword>
<dbReference type="Proteomes" id="UP000823749">
    <property type="component" value="Chromosome 9"/>
</dbReference>
<keyword evidence="3" id="KW-0238">DNA-binding</keyword>
<feature type="domain" description="MADS-box" evidence="6">
    <location>
        <begin position="10"/>
        <end position="45"/>
    </location>
</feature>
<comment type="caution">
    <text evidence="7">The sequence shown here is derived from an EMBL/GenBank/DDBJ whole genome shotgun (WGS) entry which is preliminary data.</text>
</comment>
<comment type="subcellular location">
    <subcellularLocation>
        <location evidence="1">Nucleus</location>
    </subcellularLocation>
</comment>
<keyword evidence="2" id="KW-0805">Transcription regulation</keyword>
<dbReference type="Pfam" id="PF00319">
    <property type="entry name" value="SRF-TF"/>
    <property type="match status" value="1"/>
</dbReference>
<dbReference type="PANTHER" id="PTHR48019">
    <property type="entry name" value="SERUM RESPONSE FACTOR HOMOLOG"/>
    <property type="match status" value="1"/>
</dbReference>
<organism evidence="7 8">
    <name type="scientific">Rhododendron griersonianum</name>
    <dbReference type="NCBI Taxonomy" id="479676"/>
    <lineage>
        <taxon>Eukaryota</taxon>
        <taxon>Viridiplantae</taxon>
        <taxon>Streptophyta</taxon>
        <taxon>Embryophyta</taxon>
        <taxon>Tracheophyta</taxon>
        <taxon>Spermatophyta</taxon>
        <taxon>Magnoliopsida</taxon>
        <taxon>eudicotyledons</taxon>
        <taxon>Gunneridae</taxon>
        <taxon>Pentapetalae</taxon>
        <taxon>asterids</taxon>
        <taxon>Ericales</taxon>
        <taxon>Ericaceae</taxon>
        <taxon>Ericoideae</taxon>
        <taxon>Rhodoreae</taxon>
        <taxon>Rhododendron</taxon>
    </lineage>
</organism>
<dbReference type="Gene3D" id="3.40.1810.10">
    <property type="entry name" value="Transcription factor, MADS-box"/>
    <property type="match status" value="1"/>
</dbReference>
<sequence length="129" mass="14001">MRAAMEAEAVTFSKRRKGVFKKAEELAVLCDVNVALIVFSVNGKLSTHECLYQRFLKCKSSGNTQVFKGVSSSAPCNTAESEDSIESGLPDGLLLQVCAVDLSTKVKDSSERSDPPWTRVLIQCTRALG</sequence>
<dbReference type="InterPro" id="IPR050142">
    <property type="entry name" value="MADS-box/MEF2_TF"/>
</dbReference>
<evidence type="ECO:0000256" key="1">
    <source>
        <dbReference type="ARBA" id="ARBA00004123"/>
    </source>
</evidence>
<dbReference type="PROSITE" id="PS50066">
    <property type="entry name" value="MADS_BOX_2"/>
    <property type="match status" value="1"/>
</dbReference>
<evidence type="ECO:0000256" key="4">
    <source>
        <dbReference type="ARBA" id="ARBA00023163"/>
    </source>
</evidence>
<dbReference type="EMBL" id="JACTNZ010000009">
    <property type="protein sequence ID" value="KAG5531084.1"/>
    <property type="molecule type" value="Genomic_DNA"/>
</dbReference>
<evidence type="ECO:0000313" key="8">
    <source>
        <dbReference type="Proteomes" id="UP000823749"/>
    </source>
</evidence>
<reference evidence="7" key="1">
    <citation type="submission" date="2020-08" db="EMBL/GenBank/DDBJ databases">
        <title>Plant Genome Project.</title>
        <authorList>
            <person name="Zhang R.-G."/>
        </authorList>
    </citation>
    <scope>NUCLEOTIDE SEQUENCE</scope>
    <source>
        <strain evidence="7">WSP0</strain>
        <tissue evidence="7">Leaf</tissue>
    </source>
</reference>
<dbReference type="GO" id="GO:0005634">
    <property type="term" value="C:nucleus"/>
    <property type="evidence" value="ECO:0007669"/>
    <property type="project" value="UniProtKB-SubCell"/>
</dbReference>
<dbReference type="SMART" id="SM00432">
    <property type="entry name" value="MADS"/>
    <property type="match status" value="1"/>
</dbReference>
<dbReference type="InterPro" id="IPR002100">
    <property type="entry name" value="TF_MADSbox"/>
</dbReference>
<dbReference type="SUPFAM" id="SSF55455">
    <property type="entry name" value="SRF-like"/>
    <property type="match status" value="1"/>
</dbReference>
<evidence type="ECO:0000256" key="2">
    <source>
        <dbReference type="ARBA" id="ARBA00023015"/>
    </source>
</evidence>
<proteinExistence type="predicted"/>
<keyword evidence="4" id="KW-0804">Transcription</keyword>
<gene>
    <name evidence="7" type="ORF">RHGRI_025895</name>
</gene>
<dbReference type="AlphaFoldDB" id="A0AAV6IUC8"/>
<evidence type="ECO:0000313" key="7">
    <source>
        <dbReference type="EMBL" id="KAG5531084.1"/>
    </source>
</evidence>
<dbReference type="GO" id="GO:0046983">
    <property type="term" value="F:protein dimerization activity"/>
    <property type="evidence" value="ECO:0007669"/>
    <property type="project" value="InterPro"/>
</dbReference>
<dbReference type="InterPro" id="IPR036879">
    <property type="entry name" value="TF_MADSbox_sf"/>
</dbReference>
<dbReference type="PRINTS" id="PR00404">
    <property type="entry name" value="MADSDOMAIN"/>
</dbReference>
<protein>
    <recommendedName>
        <fullName evidence="6">MADS-box domain-containing protein</fullName>
    </recommendedName>
</protein>
<evidence type="ECO:0000256" key="5">
    <source>
        <dbReference type="ARBA" id="ARBA00023242"/>
    </source>
</evidence>
<evidence type="ECO:0000259" key="6">
    <source>
        <dbReference type="PROSITE" id="PS50066"/>
    </source>
</evidence>
<evidence type="ECO:0000256" key="3">
    <source>
        <dbReference type="ARBA" id="ARBA00023125"/>
    </source>
</evidence>